<dbReference type="AlphaFoldDB" id="A0A1N6DBT9"/>
<organism evidence="1 2">
    <name type="scientific">Algoriphagus halophilus</name>
    <dbReference type="NCBI Taxonomy" id="226505"/>
    <lineage>
        <taxon>Bacteria</taxon>
        <taxon>Pseudomonadati</taxon>
        <taxon>Bacteroidota</taxon>
        <taxon>Cytophagia</taxon>
        <taxon>Cytophagales</taxon>
        <taxon>Cyclobacteriaceae</taxon>
        <taxon>Algoriphagus</taxon>
    </lineage>
</organism>
<dbReference type="Gene3D" id="3.90.840.10">
    <property type="entry name" value="Thiol-activated cytolysin superfamily/Thiol-activated cytolysin, alpha-beta domain"/>
    <property type="match status" value="1"/>
</dbReference>
<name>A0A1N6DBT9_9BACT</name>
<dbReference type="InterPro" id="IPR036363">
    <property type="entry name" value="Thiol_cytolysin_ab_sf"/>
</dbReference>
<dbReference type="PROSITE" id="PS51257">
    <property type="entry name" value="PROKAR_LIPOPROTEIN"/>
    <property type="match status" value="1"/>
</dbReference>
<gene>
    <name evidence="1" type="ORF">SAMN05444394_0653</name>
</gene>
<evidence type="ECO:0000313" key="2">
    <source>
        <dbReference type="Proteomes" id="UP000185221"/>
    </source>
</evidence>
<dbReference type="PRINTS" id="PR01400">
    <property type="entry name" value="TACYTOLYSIN"/>
</dbReference>
<sequence>MKLLFQKKQQAFFLAIFLSLIFSSCDFGGKEEPIKISPDAETIGEYLRNLPNDPEEILNVQPISGSSQRTQVNSKTSTSGYSGGFTECVTLTYDLKNNFENIAILRPTNGIIYPGALVIADKETLGGLPTPAGVDRAPVSLRLDLPGIGENGNITVDNPTNTSVQAKIDEALEWWNANAYQEGYVNAANSSYSASTSYSSRQLSMDVGLNVEWARGDVSTQFSYESTKTERVAMMVFKQVFYSITMNEPFNPGEVFGPKATLADVEQKFSASAPPAYVQAVNYGRIIMFRMVSTSSATDIELEGTLNYATGVTSNVSAELESKYKEILNKSTITVVTIGGNASVASKAVEAKNFGDLNSIITGDNAVYTRDNPGVPISYKLTYLKDNSTAKLGYTTEYDVESCTDKLYPSAEISLNNKNGFLGVTMRFTVTYKQRTNGIEYNRTINSGDIKTNTKKVKTVPAGAYGIRLTIEFLDGFKWKFLSDRTFSKPTQACYESTMNALKTQVYVKGVSC</sequence>
<reference evidence="2" key="1">
    <citation type="submission" date="2016-11" db="EMBL/GenBank/DDBJ databases">
        <authorList>
            <person name="Varghese N."/>
            <person name="Submissions S."/>
        </authorList>
    </citation>
    <scope>NUCLEOTIDE SEQUENCE [LARGE SCALE GENOMIC DNA]</scope>
    <source>
        <strain evidence="2">DSM 15292</strain>
    </source>
</reference>
<dbReference type="Gene3D" id="3.30.1040.20">
    <property type="match status" value="1"/>
</dbReference>
<dbReference type="STRING" id="226505.SAMN05444394_0653"/>
<dbReference type="SUPFAM" id="SSF56978">
    <property type="entry name" value="Perfringolysin"/>
    <property type="match status" value="1"/>
</dbReference>
<proteinExistence type="predicted"/>
<dbReference type="Proteomes" id="UP000185221">
    <property type="component" value="Unassembled WGS sequence"/>
</dbReference>
<dbReference type="GO" id="GO:0015485">
    <property type="term" value="F:cholesterol binding"/>
    <property type="evidence" value="ECO:0007669"/>
    <property type="project" value="InterPro"/>
</dbReference>
<protein>
    <submittedName>
        <fullName evidence="1">Thiol-activated cytolysin</fullName>
    </submittedName>
</protein>
<keyword evidence="2" id="KW-1185">Reference proteome</keyword>
<dbReference type="InterPro" id="IPR036359">
    <property type="entry name" value="Thiol_cytolysin_sf"/>
</dbReference>
<accession>A0A1N6DBT9</accession>
<dbReference type="EMBL" id="FSRC01000001">
    <property type="protein sequence ID" value="SIN68124.1"/>
    <property type="molecule type" value="Genomic_DNA"/>
</dbReference>
<dbReference type="OrthoDB" id="662759at2"/>
<dbReference type="RefSeq" id="WP_074223389.1">
    <property type="nucleotide sequence ID" value="NZ_FSRC01000001.1"/>
</dbReference>
<dbReference type="Pfam" id="PF01289">
    <property type="entry name" value="Thiol_cytolysin"/>
    <property type="match status" value="1"/>
</dbReference>
<dbReference type="Gene3D" id="3.40.30.40">
    <property type="entry name" value="Perfringolysin"/>
    <property type="match status" value="1"/>
</dbReference>
<dbReference type="InterPro" id="IPR001869">
    <property type="entry name" value="Thiol_cytolysin"/>
</dbReference>
<evidence type="ECO:0000313" key="1">
    <source>
        <dbReference type="EMBL" id="SIN68124.1"/>
    </source>
</evidence>